<organism evidence="2 3">
    <name type="scientific">Purpureocillium lilacinum</name>
    <name type="common">Paecilomyces lilacinus</name>
    <dbReference type="NCBI Taxonomy" id="33203"/>
    <lineage>
        <taxon>Eukaryota</taxon>
        <taxon>Fungi</taxon>
        <taxon>Dikarya</taxon>
        <taxon>Ascomycota</taxon>
        <taxon>Pezizomycotina</taxon>
        <taxon>Sordariomycetes</taxon>
        <taxon>Hypocreomycetidae</taxon>
        <taxon>Hypocreales</taxon>
        <taxon>Ophiocordycipitaceae</taxon>
        <taxon>Purpureocillium</taxon>
    </lineage>
</organism>
<dbReference type="EMBL" id="JAWRVI010000042">
    <property type="protein sequence ID" value="KAK4086242.1"/>
    <property type="molecule type" value="Genomic_DNA"/>
</dbReference>
<feature type="compositionally biased region" description="Basic and acidic residues" evidence="1">
    <location>
        <begin position="33"/>
        <end position="42"/>
    </location>
</feature>
<feature type="region of interest" description="Disordered" evidence="1">
    <location>
        <begin position="1"/>
        <end position="60"/>
    </location>
</feature>
<accession>A0ABR0BQJ9</accession>
<sequence length="159" mass="17838">MAETQPRSPSREVVERGNQEYSDHGLATRKSSARTEDGDPRRYFMRRQRSQAAHGRPRMLSSRRLPLEAVPHDKEVHSIVTTIDTFGMGLAQQLVLVAELDRYVCDGTLARGLPFETMAQAQLAEERLRLVVGVWAARSGEDAEIEYTMRSQAKGKGVV</sequence>
<evidence type="ECO:0000313" key="3">
    <source>
        <dbReference type="Proteomes" id="UP001287286"/>
    </source>
</evidence>
<feature type="compositionally biased region" description="Basic and acidic residues" evidence="1">
    <location>
        <begin position="9"/>
        <end position="23"/>
    </location>
</feature>
<evidence type="ECO:0000313" key="2">
    <source>
        <dbReference type="EMBL" id="KAK4086242.1"/>
    </source>
</evidence>
<reference evidence="2 3" key="1">
    <citation type="journal article" date="2024" name="Microbiol. Resour. Announc.">
        <title>Genome annotations for the ascomycete fungi Trichoderma harzianum, Trichoderma aggressivum, and Purpureocillium lilacinum.</title>
        <authorList>
            <person name="Beijen E.P.W."/>
            <person name="Ohm R.A."/>
        </authorList>
    </citation>
    <scope>NUCLEOTIDE SEQUENCE [LARGE SCALE GENOMIC DNA]</scope>
    <source>
        <strain evidence="2 3">CBS 150709</strain>
    </source>
</reference>
<comment type="caution">
    <text evidence="2">The sequence shown here is derived from an EMBL/GenBank/DDBJ whole genome shotgun (WGS) entry which is preliminary data.</text>
</comment>
<dbReference type="Proteomes" id="UP001287286">
    <property type="component" value="Unassembled WGS sequence"/>
</dbReference>
<name>A0ABR0BQJ9_PURLI</name>
<keyword evidence="3" id="KW-1185">Reference proteome</keyword>
<gene>
    <name evidence="2" type="ORF">Purlil1_9327</name>
</gene>
<proteinExistence type="predicted"/>
<evidence type="ECO:0000256" key="1">
    <source>
        <dbReference type="SAM" id="MobiDB-lite"/>
    </source>
</evidence>
<protein>
    <submittedName>
        <fullName evidence="2">Uncharacterized protein</fullName>
    </submittedName>
</protein>